<dbReference type="PANTHER" id="PTHR16026:SF0">
    <property type="entry name" value="CARTILAGE ACIDIC PROTEIN 1"/>
    <property type="match status" value="1"/>
</dbReference>
<dbReference type="Pfam" id="PF07593">
    <property type="entry name" value="UnbV_ASPIC"/>
    <property type="match status" value="1"/>
</dbReference>
<dbReference type="SUPFAM" id="SSF69318">
    <property type="entry name" value="Integrin alpha N-terminal domain"/>
    <property type="match status" value="3"/>
</dbReference>
<evidence type="ECO:0000259" key="2">
    <source>
        <dbReference type="Pfam" id="PF07593"/>
    </source>
</evidence>
<organism evidence="3 4">
    <name type="scientific">Aquimarina litoralis</name>
    <dbReference type="NCBI Taxonomy" id="584605"/>
    <lineage>
        <taxon>Bacteria</taxon>
        <taxon>Pseudomonadati</taxon>
        <taxon>Bacteroidota</taxon>
        <taxon>Flavobacteriia</taxon>
        <taxon>Flavobacteriales</taxon>
        <taxon>Flavobacteriaceae</taxon>
        <taxon>Aquimarina</taxon>
    </lineage>
</organism>
<evidence type="ECO:0000256" key="1">
    <source>
        <dbReference type="ARBA" id="ARBA00022729"/>
    </source>
</evidence>
<protein>
    <submittedName>
        <fullName evidence="3">VCBS repeat-containing protein</fullName>
    </submittedName>
</protein>
<evidence type="ECO:0000313" key="3">
    <source>
        <dbReference type="EMBL" id="GAA0720068.1"/>
    </source>
</evidence>
<dbReference type="Pfam" id="PF13517">
    <property type="entry name" value="FG-GAP_3"/>
    <property type="match status" value="4"/>
</dbReference>
<name>A0ABN1IRY0_9FLAO</name>
<evidence type="ECO:0000313" key="4">
    <source>
        <dbReference type="Proteomes" id="UP001501758"/>
    </source>
</evidence>
<accession>A0ABN1IRY0</accession>
<gene>
    <name evidence="3" type="ORF">GCM10009430_19850</name>
</gene>
<sequence>MAIIFVTSCKKSESKAVMELMSSDQTGITFVNQLGFEKEFNGYNYRNYYNGGGVAIGDINNDGLADIYFTANLKKNRLYLNLGNFKFKDITLISNTGGNSSWSTGVTMVDINGDGLLDIYVCNSGSVDKERKENELFINNGDLTFTESAVKYNLADAGFGTHASFFDYDKDGDLDAYLLNNSYKPLAAFDQRQNERVKRDYLGGDKLMKNEGGIFINVSEEAGIYSSEIGFGLGVAVGDINGDNWEDIFISNDFFERDYLYINQKDGTFKEELTDYFQSISLNSMGADMADINNDGINDLFVTDMLPRDDARIKTKTTFMDWNKSEFNRKFGYHNQFSRNVFQLSSPEGYQEVGRFSGLEATDWSWGGLIFDLDNDGLKDIFVANGIYQDLTDLDYINYISNEEILKGYISKEGFDYDRLSKYLPSSPITNNFFKNLDGLQFKESAKEFGLDLNGFSNGSAYGDLDNDGDLDLVINNVNGESSIYKNNTKGNSISIVLQGERNKLGIGSKVIVRSESQEYYIEQQPVRGFQSCVDPKLLVGLKSNTTVSIEVQWTEGKVSYLENIAVNKTIVIREEEAIVSRVEKKHSKPPKIFKKLDRDTIMHIENRFVDFDRDRFLYHMQSTKGPRISLSDWNVDGIEDLFVSGAKGKENKIKSLSSPWKTLELDSDFDDTEAVFLDVDGDQDLDLIIGSGGVEIEKNSELLKDRLYINKNGSLIKRKEALFGGLAINTSCIAISDFDGDNDLDVFVGEGSKSDAYGMSSDGYLFENQGDGVFKDVTESWLPELKGIGMISDAAFADIDGDGYEDLIIAGEYMGIHCFLHAKKKFIPKENELTHLKGWWNTLHIVDIDADGDQDIVAGNHGLNSMFKASKEQPIALFVNDYDQNGFLDPILSKYNSSGDAVPYAIRNDLIDQIRSIKKKFPDFKSYKGATIEKMFSREQLDNSVVATVTDLESMLFINNGDATFTVQALPAAAQLTPIFAISSGDYDRDGDIDLLLGGNLFGVKPQAGRYDATDGIFLKNEGNLQFHAEEGGFYAPGEIRDIISRDSLVIVGRNNNSVLFFKY</sequence>
<dbReference type="InterPro" id="IPR028994">
    <property type="entry name" value="Integrin_alpha_N"/>
</dbReference>
<dbReference type="EMBL" id="BAAAGE010000002">
    <property type="protein sequence ID" value="GAA0720068.1"/>
    <property type="molecule type" value="Genomic_DNA"/>
</dbReference>
<dbReference type="PANTHER" id="PTHR16026">
    <property type="entry name" value="CARTILAGE ACIDIC PROTEIN 1"/>
    <property type="match status" value="1"/>
</dbReference>
<proteinExistence type="predicted"/>
<dbReference type="Proteomes" id="UP001501758">
    <property type="component" value="Unassembled WGS sequence"/>
</dbReference>
<keyword evidence="1" id="KW-0732">Signal</keyword>
<keyword evidence="4" id="KW-1185">Reference proteome</keyword>
<feature type="domain" description="ASPIC/UnbV" evidence="2">
    <location>
        <begin position="506"/>
        <end position="571"/>
    </location>
</feature>
<dbReference type="InterPro" id="IPR027039">
    <property type="entry name" value="Crtac1"/>
</dbReference>
<dbReference type="Gene3D" id="2.130.10.130">
    <property type="entry name" value="Integrin alpha, N-terminal"/>
    <property type="match status" value="3"/>
</dbReference>
<comment type="caution">
    <text evidence="3">The sequence shown here is derived from an EMBL/GenBank/DDBJ whole genome shotgun (WGS) entry which is preliminary data.</text>
</comment>
<dbReference type="InterPro" id="IPR011519">
    <property type="entry name" value="UnbV_ASPIC"/>
</dbReference>
<dbReference type="InterPro" id="IPR013517">
    <property type="entry name" value="FG-GAP"/>
</dbReference>
<reference evidence="3 4" key="1">
    <citation type="journal article" date="2019" name="Int. J. Syst. Evol. Microbiol.">
        <title>The Global Catalogue of Microorganisms (GCM) 10K type strain sequencing project: providing services to taxonomists for standard genome sequencing and annotation.</title>
        <authorList>
            <consortium name="The Broad Institute Genomics Platform"/>
            <consortium name="The Broad Institute Genome Sequencing Center for Infectious Disease"/>
            <person name="Wu L."/>
            <person name="Ma J."/>
        </authorList>
    </citation>
    <scope>NUCLEOTIDE SEQUENCE [LARGE SCALE GENOMIC DNA]</scope>
    <source>
        <strain evidence="3 4">JCM 15974</strain>
    </source>
</reference>